<dbReference type="AlphaFoldDB" id="A0A183KJJ8"/>
<name>A0A183KJJ8_9TREM</name>
<feature type="compositionally biased region" description="Basic and acidic residues" evidence="1">
    <location>
        <begin position="1"/>
        <end position="15"/>
    </location>
</feature>
<proteinExistence type="predicted"/>
<protein>
    <submittedName>
        <fullName evidence="4">TGS domain-containing protein</fullName>
    </submittedName>
</protein>
<sequence length="121" mass="13812">MKKLTEKYGKPERRVKDKKGRTITEIQEPRIGWPEHFEELINRLAPLDPTDIEIPHTDLPIDIIAPTTVEIRVATGQIKCGKAKGPDNISAEALKSDIEVTASMLHVPFRKIWEEKQLLIH</sequence>
<keyword evidence="3" id="KW-1185">Reference proteome</keyword>
<dbReference type="Proteomes" id="UP000279833">
    <property type="component" value="Unassembled WGS sequence"/>
</dbReference>
<gene>
    <name evidence="2" type="ORF">SCUD_LOCUS15205</name>
</gene>
<evidence type="ECO:0000313" key="3">
    <source>
        <dbReference type="Proteomes" id="UP000279833"/>
    </source>
</evidence>
<evidence type="ECO:0000313" key="4">
    <source>
        <dbReference type="WBParaSite" id="SCUD_0001520801-mRNA-1"/>
    </source>
</evidence>
<organism evidence="4">
    <name type="scientific">Schistosoma curassoni</name>
    <dbReference type="NCBI Taxonomy" id="6186"/>
    <lineage>
        <taxon>Eukaryota</taxon>
        <taxon>Metazoa</taxon>
        <taxon>Spiralia</taxon>
        <taxon>Lophotrochozoa</taxon>
        <taxon>Platyhelminthes</taxon>
        <taxon>Trematoda</taxon>
        <taxon>Digenea</taxon>
        <taxon>Strigeidida</taxon>
        <taxon>Schistosomatoidea</taxon>
        <taxon>Schistosomatidae</taxon>
        <taxon>Schistosoma</taxon>
    </lineage>
</organism>
<dbReference type="WBParaSite" id="SCUD_0001520801-mRNA-1">
    <property type="protein sequence ID" value="SCUD_0001520801-mRNA-1"/>
    <property type="gene ID" value="SCUD_0001520801"/>
</dbReference>
<evidence type="ECO:0000256" key="1">
    <source>
        <dbReference type="SAM" id="MobiDB-lite"/>
    </source>
</evidence>
<feature type="region of interest" description="Disordered" evidence="1">
    <location>
        <begin position="1"/>
        <end position="20"/>
    </location>
</feature>
<evidence type="ECO:0000313" key="2">
    <source>
        <dbReference type="EMBL" id="VDP58701.1"/>
    </source>
</evidence>
<reference evidence="4" key="1">
    <citation type="submission" date="2016-06" db="UniProtKB">
        <authorList>
            <consortium name="WormBaseParasite"/>
        </authorList>
    </citation>
    <scope>IDENTIFICATION</scope>
</reference>
<accession>A0A183KJJ8</accession>
<reference evidence="2 3" key="2">
    <citation type="submission" date="2018-11" db="EMBL/GenBank/DDBJ databases">
        <authorList>
            <consortium name="Pathogen Informatics"/>
        </authorList>
    </citation>
    <scope>NUCLEOTIDE SEQUENCE [LARGE SCALE GENOMIC DNA]</scope>
    <source>
        <strain evidence="2">Dakar</strain>
        <strain evidence="3">Dakar, Senegal</strain>
    </source>
</reference>
<dbReference type="EMBL" id="UZAK01037410">
    <property type="protein sequence ID" value="VDP58701.1"/>
    <property type="molecule type" value="Genomic_DNA"/>
</dbReference>